<evidence type="ECO:0000256" key="7">
    <source>
        <dbReference type="RuleBase" id="RU003879"/>
    </source>
</evidence>
<organism evidence="8 9">
    <name type="scientific">Maribacter luteus</name>
    <dbReference type="NCBI Taxonomy" id="2594478"/>
    <lineage>
        <taxon>Bacteria</taxon>
        <taxon>Pseudomonadati</taxon>
        <taxon>Bacteroidota</taxon>
        <taxon>Flavobacteriia</taxon>
        <taxon>Flavobacteriales</taxon>
        <taxon>Flavobacteriaceae</taxon>
        <taxon>Maribacter</taxon>
    </lineage>
</organism>
<comment type="subcellular location">
    <subcellularLocation>
        <location evidence="1">Cell membrane</location>
        <topology evidence="1">Single-pass membrane protein</topology>
    </subcellularLocation>
    <subcellularLocation>
        <location evidence="7">Cell membrane</location>
        <topology evidence="7">Single-pass type II membrane protein</topology>
    </subcellularLocation>
</comment>
<dbReference type="PANTHER" id="PTHR30558">
    <property type="entry name" value="EXBD MEMBRANE COMPONENT OF PMF-DRIVEN MACROMOLECULE IMPORT SYSTEM"/>
    <property type="match status" value="1"/>
</dbReference>
<dbReference type="AlphaFoldDB" id="A0A6I2MJX4"/>
<dbReference type="GO" id="GO:0022857">
    <property type="term" value="F:transmembrane transporter activity"/>
    <property type="evidence" value="ECO:0007669"/>
    <property type="project" value="InterPro"/>
</dbReference>
<evidence type="ECO:0000256" key="1">
    <source>
        <dbReference type="ARBA" id="ARBA00004162"/>
    </source>
</evidence>
<dbReference type="GO" id="GO:0015031">
    <property type="term" value="P:protein transport"/>
    <property type="evidence" value="ECO:0007669"/>
    <property type="project" value="UniProtKB-KW"/>
</dbReference>
<gene>
    <name evidence="8" type="ORF">GJ691_04485</name>
</gene>
<comment type="caution">
    <text evidence="8">The sequence shown here is derived from an EMBL/GenBank/DDBJ whole genome shotgun (WGS) entry which is preliminary data.</text>
</comment>
<reference evidence="8 9" key="1">
    <citation type="submission" date="2019-11" db="EMBL/GenBank/DDBJ databases">
        <title>Maribacter lutea sp. nov., a marine bacterium isolated from intertidal sand.</title>
        <authorList>
            <person name="Liu A."/>
        </authorList>
    </citation>
    <scope>NUCLEOTIDE SEQUENCE [LARGE SCALE GENOMIC DNA]</scope>
    <source>
        <strain evidence="8 9">RZ05</strain>
    </source>
</reference>
<name>A0A6I2MJX4_9FLAO</name>
<dbReference type="InterPro" id="IPR003400">
    <property type="entry name" value="ExbD"/>
</dbReference>
<dbReference type="EMBL" id="WKJH01000002">
    <property type="protein sequence ID" value="MRX63422.1"/>
    <property type="molecule type" value="Genomic_DNA"/>
</dbReference>
<dbReference type="RefSeq" id="WP_154364191.1">
    <property type="nucleotide sequence ID" value="NZ_WKJH01000002.1"/>
</dbReference>
<dbReference type="Pfam" id="PF02472">
    <property type="entry name" value="ExbD"/>
    <property type="match status" value="1"/>
</dbReference>
<keyword evidence="6" id="KW-0472">Membrane</keyword>
<dbReference type="OrthoDB" id="9801500at2"/>
<keyword evidence="5" id="KW-1133">Transmembrane helix</keyword>
<evidence type="ECO:0000313" key="8">
    <source>
        <dbReference type="EMBL" id="MRX63422.1"/>
    </source>
</evidence>
<evidence type="ECO:0000256" key="3">
    <source>
        <dbReference type="ARBA" id="ARBA00022475"/>
    </source>
</evidence>
<evidence type="ECO:0000256" key="6">
    <source>
        <dbReference type="ARBA" id="ARBA00023136"/>
    </source>
</evidence>
<comment type="similarity">
    <text evidence="2 7">Belongs to the ExbD/TolR family.</text>
</comment>
<sequence>MGKKTNFSKVNAGSMADIAFLILIFFLVTTTIHSDSGIDRLLPKLQDESEIGLVQEKNILRVIINEEGDLLVDGQITALDELKETVKGFLDNGGLTKHDPEYCGYCLGDRSIISSDNPSRAIVVLSYDRKAYYSSYIAVQDKLMAAYNELRNREAQRLYGEDYTVLETKFVQPGTSDDSKILIKAKIESIRALYPLKLSEIETK</sequence>
<evidence type="ECO:0000313" key="9">
    <source>
        <dbReference type="Proteomes" id="UP000443153"/>
    </source>
</evidence>
<keyword evidence="3" id="KW-1003">Cell membrane</keyword>
<evidence type="ECO:0000256" key="5">
    <source>
        <dbReference type="ARBA" id="ARBA00022989"/>
    </source>
</evidence>
<accession>A0A6I2MJX4</accession>
<keyword evidence="4 7" id="KW-0812">Transmembrane</keyword>
<dbReference type="GO" id="GO:0005886">
    <property type="term" value="C:plasma membrane"/>
    <property type="evidence" value="ECO:0007669"/>
    <property type="project" value="UniProtKB-SubCell"/>
</dbReference>
<dbReference type="Proteomes" id="UP000443153">
    <property type="component" value="Unassembled WGS sequence"/>
</dbReference>
<evidence type="ECO:0000256" key="2">
    <source>
        <dbReference type="ARBA" id="ARBA00005811"/>
    </source>
</evidence>
<protein>
    <submittedName>
        <fullName evidence="8">Biopolymer transporter ExbD</fullName>
    </submittedName>
</protein>
<dbReference type="PANTHER" id="PTHR30558:SF3">
    <property type="entry name" value="BIOPOLYMER TRANSPORT PROTEIN EXBD-RELATED"/>
    <property type="match status" value="1"/>
</dbReference>
<keyword evidence="7" id="KW-0653">Protein transport</keyword>
<evidence type="ECO:0000256" key="4">
    <source>
        <dbReference type="ARBA" id="ARBA00022692"/>
    </source>
</evidence>
<keyword evidence="7" id="KW-0813">Transport</keyword>
<keyword evidence="9" id="KW-1185">Reference proteome</keyword>
<proteinExistence type="inferred from homology"/>